<gene>
    <name evidence="2" type="ORF">IFM89_036739</name>
</gene>
<protein>
    <recommendedName>
        <fullName evidence="4">F-box associated domain-containing protein</fullName>
    </recommendedName>
</protein>
<dbReference type="Proteomes" id="UP000631114">
    <property type="component" value="Unassembled WGS sequence"/>
</dbReference>
<keyword evidence="3" id="KW-1185">Reference proteome</keyword>
<accession>A0A835I9S1</accession>
<comment type="caution">
    <text evidence="2">The sequence shown here is derived from an EMBL/GenBank/DDBJ whole genome shotgun (WGS) entry which is preliminary data.</text>
</comment>
<evidence type="ECO:0000313" key="3">
    <source>
        <dbReference type="Proteomes" id="UP000631114"/>
    </source>
</evidence>
<evidence type="ECO:0000256" key="1">
    <source>
        <dbReference type="SAM" id="SignalP"/>
    </source>
</evidence>
<sequence length="249" mass="27768">MRLILCLSLLRITIIPTATERNLYIVEQIGLTDEIMKPLPILPQLTSCGIVDTSNGLICFVTTLHYKVLAIGFRRELDSGNRTRLLVAEVFTLGSRSWRSIGEVPFMPTYSEYFSTSGAFHWLLLENYGSDMLGIGSFDLGVGALGGCISAVYYNSSRQTQIWIIKNVGEKESWTKEYVLSLPNNVSGIRLSCLLKSGELLLSYNHRKLIACDAKTGSVREIKILERGLFFDECLYVRTLVSPVINNGA</sequence>
<feature type="signal peptide" evidence="1">
    <location>
        <begin position="1"/>
        <end position="19"/>
    </location>
</feature>
<keyword evidence="1" id="KW-0732">Signal</keyword>
<dbReference type="EMBL" id="JADFTS010000004">
    <property type="protein sequence ID" value="KAF9611923.1"/>
    <property type="molecule type" value="Genomic_DNA"/>
</dbReference>
<name>A0A835I9S1_9MAGN</name>
<evidence type="ECO:0008006" key="4">
    <source>
        <dbReference type="Google" id="ProtNLM"/>
    </source>
</evidence>
<feature type="chain" id="PRO_5032665337" description="F-box associated domain-containing protein" evidence="1">
    <location>
        <begin position="20"/>
        <end position="249"/>
    </location>
</feature>
<dbReference type="AlphaFoldDB" id="A0A835I9S1"/>
<proteinExistence type="predicted"/>
<reference evidence="2 3" key="1">
    <citation type="submission" date="2020-10" db="EMBL/GenBank/DDBJ databases">
        <title>The Coptis chinensis genome and diversification of protoberbering-type alkaloids.</title>
        <authorList>
            <person name="Wang B."/>
            <person name="Shu S."/>
            <person name="Song C."/>
            <person name="Liu Y."/>
        </authorList>
    </citation>
    <scope>NUCLEOTIDE SEQUENCE [LARGE SCALE GENOMIC DNA]</scope>
    <source>
        <strain evidence="2">HL-2020</strain>
        <tissue evidence="2">Leaf</tissue>
    </source>
</reference>
<organism evidence="2 3">
    <name type="scientific">Coptis chinensis</name>
    <dbReference type="NCBI Taxonomy" id="261450"/>
    <lineage>
        <taxon>Eukaryota</taxon>
        <taxon>Viridiplantae</taxon>
        <taxon>Streptophyta</taxon>
        <taxon>Embryophyta</taxon>
        <taxon>Tracheophyta</taxon>
        <taxon>Spermatophyta</taxon>
        <taxon>Magnoliopsida</taxon>
        <taxon>Ranunculales</taxon>
        <taxon>Ranunculaceae</taxon>
        <taxon>Coptidoideae</taxon>
        <taxon>Coptis</taxon>
    </lineage>
</organism>
<evidence type="ECO:0000313" key="2">
    <source>
        <dbReference type="EMBL" id="KAF9611923.1"/>
    </source>
</evidence>